<feature type="transmembrane region" description="Helical" evidence="7">
    <location>
        <begin position="360"/>
        <end position="382"/>
    </location>
</feature>
<feature type="compositionally biased region" description="Pro residues" evidence="6">
    <location>
        <begin position="1"/>
        <end position="10"/>
    </location>
</feature>
<comment type="caution">
    <text evidence="8">The sequence shown here is derived from an EMBL/GenBank/DDBJ whole genome shotgun (WGS) entry which is preliminary data.</text>
</comment>
<feature type="transmembrane region" description="Helical" evidence="7">
    <location>
        <begin position="429"/>
        <end position="447"/>
    </location>
</feature>
<dbReference type="InterPro" id="IPR002797">
    <property type="entry name" value="Polysacc_synth"/>
</dbReference>
<dbReference type="PANTHER" id="PTHR30250">
    <property type="entry name" value="PST FAMILY PREDICTED COLANIC ACID TRANSPORTER"/>
    <property type="match status" value="1"/>
</dbReference>
<evidence type="ECO:0000256" key="4">
    <source>
        <dbReference type="ARBA" id="ARBA00022989"/>
    </source>
</evidence>
<protein>
    <recommendedName>
        <fullName evidence="10">Polysaccharide biosynthesis protein</fullName>
    </recommendedName>
</protein>
<feature type="transmembrane region" description="Helical" evidence="7">
    <location>
        <begin position="138"/>
        <end position="158"/>
    </location>
</feature>
<sequence>MRPPRCPPGRPKGHDRRAPHGACLIHAPAPPPPAAGGDDDHAARQARAAARRRGISRTAAAAAAAKAVSVATLLVSVPLTLNYLGPERYGLWMALSSLAALLAFADLGIGNGVLTLVAKAHGEGDIAALRRVISSAGVALCGIAALLLLALALLHPWVPWARLFNVRSAQAVAEAGPAFAVFGASLALAIPLTVVQRVQLGLQRGFLANLWQIGGNLLGLAGVLLAIRLEAGLPWLVAGFTGLPLLAALANTLWFFGRVRPDLAPRPAALSRPVLSVLARTGFLFFVLQAVAALTYASDPMVIAQLLGAGAVAPFAVTERLFGVITMLLGLALTPLWPAYGEALARGDADWVRRTLRRSLLLAGGGAAVLSLGLVVFGPWILRTWTGSELGVGRGLLIAFAVWKVLEAIGLALAMFLNAAHLVRFQVGVALVTATAAIAGKLLLTPLLGPAGVLWASAGAFAVCCLLPFAWRLRRLPVLAGPAGPAA</sequence>
<gene>
    <name evidence="8" type="ORF">ISF6_2853</name>
</gene>
<comment type="subcellular location">
    <subcellularLocation>
        <location evidence="1">Cell membrane</location>
        <topology evidence="1">Multi-pass membrane protein</topology>
    </subcellularLocation>
</comment>
<keyword evidence="4 7" id="KW-1133">Transmembrane helix</keyword>
<feature type="transmembrane region" description="Helical" evidence="7">
    <location>
        <begin position="59"/>
        <end position="79"/>
    </location>
</feature>
<evidence type="ECO:0000313" key="8">
    <source>
        <dbReference type="EMBL" id="GAP36998.1"/>
    </source>
</evidence>
<evidence type="ECO:0000256" key="5">
    <source>
        <dbReference type="ARBA" id="ARBA00023136"/>
    </source>
</evidence>
<name>A0A0K8P311_PISS1</name>
<feature type="transmembrane region" description="Helical" evidence="7">
    <location>
        <begin position="394"/>
        <end position="417"/>
    </location>
</feature>
<evidence type="ECO:0000256" key="6">
    <source>
        <dbReference type="SAM" id="MobiDB-lite"/>
    </source>
</evidence>
<feature type="transmembrane region" description="Helical" evidence="7">
    <location>
        <begin position="453"/>
        <end position="471"/>
    </location>
</feature>
<organism evidence="8 9">
    <name type="scientific">Piscinibacter sakaiensis</name>
    <name type="common">Ideonella sakaiensis</name>
    <dbReference type="NCBI Taxonomy" id="1547922"/>
    <lineage>
        <taxon>Bacteria</taxon>
        <taxon>Pseudomonadati</taxon>
        <taxon>Pseudomonadota</taxon>
        <taxon>Betaproteobacteria</taxon>
        <taxon>Burkholderiales</taxon>
        <taxon>Sphaerotilaceae</taxon>
        <taxon>Piscinibacter</taxon>
    </lineage>
</organism>
<proteinExistence type="predicted"/>
<dbReference type="GO" id="GO:0005886">
    <property type="term" value="C:plasma membrane"/>
    <property type="evidence" value="ECO:0007669"/>
    <property type="project" value="UniProtKB-SubCell"/>
</dbReference>
<keyword evidence="9" id="KW-1185">Reference proteome</keyword>
<evidence type="ECO:0000256" key="2">
    <source>
        <dbReference type="ARBA" id="ARBA00022475"/>
    </source>
</evidence>
<keyword evidence="5 7" id="KW-0472">Membrane</keyword>
<keyword evidence="3 7" id="KW-0812">Transmembrane</keyword>
<evidence type="ECO:0008006" key="10">
    <source>
        <dbReference type="Google" id="ProtNLM"/>
    </source>
</evidence>
<evidence type="ECO:0000256" key="7">
    <source>
        <dbReference type="SAM" id="Phobius"/>
    </source>
</evidence>
<feature type="transmembrane region" description="Helical" evidence="7">
    <location>
        <begin position="91"/>
        <end position="117"/>
    </location>
</feature>
<feature type="region of interest" description="Disordered" evidence="6">
    <location>
        <begin position="1"/>
        <end position="43"/>
    </location>
</feature>
<feature type="transmembrane region" description="Helical" evidence="7">
    <location>
        <begin position="207"/>
        <end position="227"/>
    </location>
</feature>
<feature type="transmembrane region" description="Helical" evidence="7">
    <location>
        <begin position="321"/>
        <end position="340"/>
    </location>
</feature>
<feature type="transmembrane region" description="Helical" evidence="7">
    <location>
        <begin position="233"/>
        <end position="256"/>
    </location>
</feature>
<dbReference type="EMBL" id="BBYR01000040">
    <property type="protein sequence ID" value="GAP36998.1"/>
    <property type="molecule type" value="Genomic_DNA"/>
</dbReference>
<evidence type="ECO:0000256" key="1">
    <source>
        <dbReference type="ARBA" id="ARBA00004651"/>
    </source>
</evidence>
<feature type="transmembrane region" description="Helical" evidence="7">
    <location>
        <begin position="178"/>
        <end position="195"/>
    </location>
</feature>
<keyword evidence="2" id="KW-1003">Cell membrane</keyword>
<reference evidence="9" key="1">
    <citation type="submission" date="2015-07" db="EMBL/GenBank/DDBJ databases">
        <title>Discovery of a poly(ethylene terephthalate assimilation.</title>
        <authorList>
            <person name="Yoshida S."/>
            <person name="Hiraga K."/>
            <person name="Takehana T."/>
            <person name="Taniguchi I."/>
            <person name="Yamaji H."/>
            <person name="Maeda Y."/>
            <person name="Toyohara K."/>
            <person name="Miyamoto K."/>
            <person name="Kimura Y."/>
            <person name="Oda K."/>
        </authorList>
    </citation>
    <scope>NUCLEOTIDE SEQUENCE [LARGE SCALE GENOMIC DNA]</scope>
    <source>
        <strain evidence="9">NBRC 110686 / TISTR 2288 / 201-F6</strain>
    </source>
</reference>
<dbReference type="Proteomes" id="UP000037660">
    <property type="component" value="Unassembled WGS sequence"/>
</dbReference>
<accession>A0A0K8P311</accession>
<dbReference type="PANTHER" id="PTHR30250:SF26">
    <property type="entry name" value="PSMA PROTEIN"/>
    <property type="match status" value="1"/>
</dbReference>
<reference evidence="8 9" key="2">
    <citation type="journal article" date="2016" name="Science">
        <title>A bacterium that degrades and assimilates poly(ethylene terephthalate).</title>
        <authorList>
            <person name="Yoshida S."/>
            <person name="Hiraga K."/>
            <person name="Takehana T."/>
            <person name="Taniguchi I."/>
            <person name="Yamaji H."/>
            <person name="Maeda Y."/>
            <person name="Toyohara K."/>
            <person name="Miyamoto K."/>
            <person name="Kimura Y."/>
            <person name="Oda K."/>
        </authorList>
    </citation>
    <scope>NUCLEOTIDE SEQUENCE [LARGE SCALE GENOMIC DNA]</scope>
    <source>
        <strain evidence="9">NBRC 110686 / TISTR 2288 / 201-F6</strain>
    </source>
</reference>
<dbReference type="STRING" id="1547922.ISF6_2853"/>
<dbReference type="InterPro" id="IPR050833">
    <property type="entry name" value="Poly_Biosynth_Transport"/>
</dbReference>
<feature type="transmembrane region" description="Helical" evidence="7">
    <location>
        <begin position="277"/>
        <end position="297"/>
    </location>
</feature>
<evidence type="ECO:0000256" key="3">
    <source>
        <dbReference type="ARBA" id="ARBA00022692"/>
    </source>
</evidence>
<dbReference type="AlphaFoldDB" id="A0A0K8P311"/>
<evidence type="ECO:0000313" key="9">
    <source>
        <dbReference type="Proteomes" id="UP000037660"/>
    </source>
</evidence>
<dbReference type="Pfam" id="PF01943">
    <property type="entry name" value="Polysacc_synt"/>
    <property type="match status" value="1"/>
</dbReference>